<dbReference type="EMBL" id="CADEPM010000007">
    <property type="protein sequence ID" value="CAB3408468.1"/>
    <property type="molecule type" value="Genomic_DNA"/>
</dbReference>
<name>A0A8S1F7J8_9PELO</name>
<gene>
    <name evidence="2" type="ORF">CBOVIS_LOCUS10249</name>
</gene>
<evidence type="ECO:0000313" key="2">
    <source>
        <dbReference type="EMBL" id="CAB3408468.1"/>
    </source>
</evidence>
<dbReference type="Proteomes" id="UP000494206">
    <property type="component" value="Unassembled WGS sequence"/>
</dbReference>
<protein>
    <submittedName>
        <fullName evidence="2">Uncharacterized protein</fullName>
    </submittedName>
</protein>
<sequence>MEHHYKSFSKKSIQEKLQQLAQVDPIFRKNFEFVISSLQKISKIPSVDRVDLTENVSSSRNSPLFDQSRTDESNHSDSSASEENRSLTEDEAFALVDEFYYGKEKFRENYPFYTEGIVMRSTNFRNKIHIYTSRIGRIMIDDSETRKSKNYCFLLVEKPNKFKAIDFSETPKTVISTKFLRNENLEVRAYALLGWGDSNSEGTDWIAWNDTLGLMKCLKGAARINKKKFDSWTVSCDPVSVISVFENGKWIVRKISALTSIETIKNNALPQDAFFSSAELTEVEYNFRYVLRADIGINIIVDRKYFARDEQFSLGNRYEGIFVPAFSDKGRKRIYTGIAFLREFEWEKDPHLNGIKQHCMKNTARVFDIDLNNINVPLDDQTTKICNEETIQAEYTTNITYNQIVEPRIGRRPFGL</sequence>
<comment type="caution">
    <text evidence="2">The sequence shown here is derived from an EMBL/GenBank/DDBJ whole genome shotgun (WGS) entry which is preliminary data.</text>
</comment>
<keyword evidence="3" id="KW-1185">Reference proteome</keyword>
<organism evidence="2 3">
    <name type="scientific">Caenorhabditis bovis</name>
    <dbReference type="NCBI Taxonomy" id="2654633"/>
    <lineage>
        <taxon>Eukaryota</taxon>
        <taxon>Metazoa</taxon>
        <taxon>Ecdysozoa</taxon>
        <taxon>Nematoda</taxon>
        <taxon>Chromadorea</taxon>
        <taxon>Rhabditida</taxon>
        <taxon>Rhabditina</taxon>
        <taxon>Rhabditomorpha</taxon>
        <taxon>Rhabditoidea</taxon>
        <taxon>Rhabditidae</taxon>
        <taxon>Peloderinae</taxon>
        <taxon>Caenorhabditis</taxon>
    </lineage>
</organism>
<evidence type="ECO:0000256" key="1">
    <source>
        <dbReference type="SAM" id="MobiDB-lite"/>
    </source>
</evidence>
<evidence type="ECO:0000313" key="3">
    <source>
        <dbReference type="Proteomes" id="UP000494206"/>
    </source>
</evidence>
<accession>A0A8S1F7J8</accession>
<feature type="compositionally biased region" description="Polar residues" evidence="1">
    <location>
        <begin position="55"/>
        <end position="67"/>
    </location>
</feature>
<dbReference type="OrthoDB" id="5872165at2759"/>
<proteinExistence type="predicted"/>
<reference evidence="2 3" key="1">
    <citation type="submission" date="2020-04" db="EMBL/GenBank/DDBJ databases">
        <authorList>
            <person name="Laetsch R D."/>
            <person name="Stevens L."/>
            <person name="Kumar S."/>
            <person name="Blaxter L. M."/>
        </authorList>
    </citation>
    <scope>NUCLEOTIDE SEQUENCE [LARGE SCALE GENOMIC DNA]</scope>
</reference>
<dbReference type="AlphaFoldDB" id="A0A8S1F7J8"/>
<feature type="region of interest" description="Disordered" evidence="1">
    <location>
        <begin position="55"/>
        <end position="86"/>
    </location>
</feature>